<feature type="region of interest" description="Disordered" evidence="1">
    <location>
        <begin position="838"/>
        <end position="858"/>
    </location>
</feature>
<feature type="compositionally biased region" description="Low complexity" evidence="1">
    <location>
        <begin position="178"/>
        <end position="196"/>
    </location>
</feature>
<gene>
    <name evidence="2" type="ORF">AALO_G00259760</name>
</gene>
<name>A0AAV6FPZ5_9TELE</name>
<protein>
    <recommendedName>
        <fullName evidence="4">Fibrous sheath-interacting protein 2</fullName>
    </recommendedName>
</protein>
<feature type="compositionally biased region" description="Polar residues" evidence="1">
    <location>
        <begin position="16"/>
        <end position="29"/>
    </location>
</feature>
<keyword evidence="3" id="KW-1185">Reference proteome</keyword>
<feature type="region of interest" description="Disordered" evidence="1">
    <location>
        <begin position="662"/>
        <end position="685"/>
    </location>
</feature>
<proteinExistence type="predicted"/>
<feature type="region of interest" description="Disordered" evidence="1">
    <location>
        <begin position="1116"/>
        <end position="1135"/>
    </location>
</feature>
<sequence>MDSHEDRTAPEERSITTDASPSAVQPASTEPISAEAHMGVHQLSTSRIQMEMLPLRDYITDLSKEEWDSFSDAMTNPVTKAHFLEVCLIVAKHVTLSALKVIMPSLARRLGEDPEFLMAPDESHDYVNVIGTRPKNPSIIYIEDDLDIIKLKKGVLTKVISKAGSRSSLRSCDEPLMSSHSSSGKRSSTSLQTTSLPQHGITKDHILRNVQRNLTKLTEAGLTPDSEEWIDAIVTEVTQAIDSTFNETSPDLQSSSRFALSLQKIKSIELMKNISLKLKTYMAQQHKPSKKQTSSLVEDIENNSILVSTTAEAMTTIIQEMETCLDGNDKTHPTKKLLATMKRAVKMLACQSVSSKDILALGTLGTNDLGELNVSEKEKLGQNSGQGSSIALDRLSSDQFRTKAKKAISDVLTEKVKVVHSTSSAGPCFPSGSVLKSNIIMEDKDLFSSCSPLPVHSVGSMIVDAFVEEITSIIESTECARESLTNEETASDTQFGESSVVPITFKNQTVEAAKGLYNKVQRKIGVFFKNPLILWRKSMSIPDIEKIEALQVTDAFSAQNPQYSGVQPTSTCSEQLQPHTRPFLRKTHSDGTHSGWVALGEFNLKQTQIDECTKEALKGILTPFWSKESEEPSLSLSTSADTFVENVIFQLDDLISSTSSMTLESSSDQSNKNSFENVTRTSDSTSRKSSSLACLQKMSSERFQTNALRAVSEAVLKTVRSHNASGTLDQHYLPERVQVSSFFFLPVEREASDTEAFEQDRPNVDVDSAASIMADQFVTDLQSCVESLHSMKDKPHKGNFFSTASKLHQHLLNKMEEFFGQISFKGIHSYEQLVKEPTDGQSSISEVEHPPSEEHNIHPLVDPKDTTKDILIKVFTLYKDEMMGENAECDISPAVSTEDQNIILQLEAYFAESPVQKLGDEDYTDETVPSPTKLSQKLSEDEFQSRAEKLVSFLLLAVRTLTYSLDSQADPQISSLEAQNAASDLVKQVSDVVQKLLEATASETPESSYDMKDCTDMDIQPSHSISQTSEDAIETIWSNTCKTFQSFKRKLKKIFSKYRHTQPKSEDEDKEAINKVFGFILEELAQSVDLDEDHQMIRGIVNAMIDNIGEEDVQLMKEPQRANSSSSTASKSKLSTLSSEVLPGAVLSLSETPAEAPPVHHLYIDMDDMAENVPSPMSHESIVNIVNTISAELDVQNEDCSISLTQDLTSVGERLERLLCEERLSSLSHNLANLIHHLCFKDQKGMAATKSASDSLLLSMGQSGKSPPKKILSDRLCRFMLRRQ</sequence>
<evidence type="ECO:0008006" key="4">
    <source>
        <dbReference type="Google" id="ProtNLM"/>
    </source>
</evidence>
<evidence type="ECO:0000313" key="3">
    <source>
        <dbReference type="Proteomes" id="UP000823561"/>
    </source>
</evidence>
<reference evidence="2" key="1">
    <citation type="submission" date="2020-10" db="EMBL/GenBank/DDBJ databases">
        <title>Chromosome-scale genome assembly of the Allis shad, Alosa alosa.</title>
        <authorList>
            <person name="Margot Z."/>
            <person name="Christophe K."/>
            <person name="Cabau C."/>
            <person name="Louis A."/>
            <person name="Berthelot C."/>
            <person name="Parey E."/>
            <person name="Roest Crollius H."/>
            <person name="Montfort J."/>
            <person name="Robinson-Rechavi M."/>
            <person name="Bucao C."/>
            <person name="Bouchez O."/>
            <person name="Gislard M."/>
            <person name="Lluch J."/>
            <person name="Milhes M."/>
            <person name="Lampietro C."/>
            <person name="Lopez Roques C."/>
            <person name="Donnadieu C."/>
            <person name="Braasch I."/>
            <person name="Desvignes T."/>
            <person name="Postlethwait J."/>
            <person name="Bobe J."/>
            <person name="Guiguen Y."/>
        </authorList>
    </citation>
    <scope>NUCLEOTIDE SEQUENCE</scope>
    <source>
        <strain evidence="2">M-15738</strain>
        <tissue evidence="2">Blood</tissue>
    </source>
</reference>
<comment type="caution">
    <text evidence="2">The sequence shown here is derived from an EMBL/GenBank/DDBJ whole genome shotgun (WGS) entry which is preliminary data.</text>
</comment>
<dbReference type="EMBL" id="JADWDJ010000020">
    <property type="protein sequence ID" value="KAG5264948.1"/>
    <property type="molecule type" value="Genomic_DNA"/>
</dbReference>
<feature type="region of interest" description="Disordered" evidence="1">
    <location>
        <begin position="169"/>
        <end position="198"/>
    </location>
</feature>
<feature type="compositionally biased region" description="Basic and acidic residues" evidence="1">
    <location>
        <begin position="1"/>
        <end position="15"/>
    </location>
</feature>
<accession>A0AAV6FPZ5</accession>
<feature type="region of interest" description="Disordered" evidence="1">
    <location>
        <begin position="1"/>
        <end position="29"/>
    </location>
</feature>
<feature type="compositionally biased region" description="Low complexity" evidence="1">
    <location>
        <begin position="1124"/>
        <end position="1135"/>
    </location>
</feature>
<dbReference type="Proteomes" id="UP000823561">
    <property type="component" value="Chromosome 20"/>
</dbReference>
<organism evidence="2 3">
    <name type="scientific">Alosa alosa</name>
    <name type="common">allis shad</name>
    <dbReference type="NCBI Taxonomy" id="278164"/>
    <lineage>
        <taxon>Eukaryota</taxon>
        <taxon>Metazoa</taxon>
        <taxon>Chordata</taxon>
        <taxon>Craniata</taxon>
        <taxon>Vertebrata</taxon>
        <taxon>Euteleostomi</taxon>
        <taxon>Actinopterygii</taxon>
        <taxon>Neopterygii</taxon>
        <taxon>Teleostei</taxon>
        <taxon>Clupei</taxon>
        <taxon>Clupeiformes</taxon>
        <taxon>Clupeoidei</taxon>
        <taxon>Clupeidae</taxon>
        <taxon>Alosa</taxon>
    </lineage>
</organism>
<evidence type="ECO:0000256" key="1">
    <source>
        <dbReference type="SAM" id="MobiDB-lite"/>
    </source>
</evidence>
<feature type="compositionally biased region" description="Basic and acidic residues" evidence="1">
    <location>
        <begin position="846"/>
        <end position="858"/>
    </location>
</feature>
<evidence type="ECO:0000313" key="2">
    <source>
        <dbReference type="EMBL" id="KAG5264948.1"/>
    </source>
</evidence>